<dbReference type="Proteomes" id="UP001303046">
    <property type="component" value="Unassembled WGS sequence"/>
</dbReference>
<evidence type="ECO:0008006" key="4">
    <source>
        <dbReference type="Google" id="ProtNLM"/>
    </source>
</evidence>
<dbReference type="InterPro" id="IPR006597">
    <property type="entry name" value="Sel1-like"/>
</dbReference>
<evidence type="ECO:0000313" key="2">
    <source>
        <dbReference type="EMBL" id="KAK6739790.1"/>
    </source>
</evidence>
<dbReference type="EMBL" id="JAVFWL010000003">
    <property type="protein sequence ID" value="KAK6739790.1"/>
    <property type="molecule type" value="Genomic_DNA"/>
</dbReference>
<accession>A0ABR1CP43</accession>
<protein>
    <recommendedName>
        <fullName evidence="4">Sel1 repeat protein</fullName>
    </recommendedName>
</protein>
<evidence type="ECO:0000256" key="1">
    <source>
        <dbReference type="ARBA" id="ARBA00038101"/>
    </source>
</evidence>
<dbReference type="Gene3D" id="1.25.40.10">
    <property type="entry name" value="Tetratricopeptide repeat domain"/>
    <property type="match status" value="1"/>
</dbReference>
<proteinExistence type="inferred from homology"/>
<keyword evidence="3" id="KW-1185">Reference proteome</keyword>
<gene>
    <name evidence="2" type="primary">Necator_chrIII.g9109</name>
    <name evidence="2" type="ORF">RB195_008344</name>
</gene>
<dbReference type="PANTHER" id="PTHR11102:SF160">
    <property type="entry name" value="ERAD-ASSOCIATED E3 UBIQUITIN-PROTEIN LIGASE COMPONENT HRD3"/>
    <property type="match status" value="1"/>
</dbReference>
<dbReference type="SUPFAM" id="SSF81901">
    <property type="entry name" value="HCP-like"/>
    <property type="match status" value="1"/>
</dbReference>
<dbReference type="InterPro" id="IPR011990">
    <property type="entry name" value="TPR-like_helical_dom_sf"/>
</dbReference>
<dbReference type="PANTHER" id="PTHR11102">
    <property type="entry name" value="SEL-1-LIKE PROTEIN"/>
    <property type="match status" value="1"/>
</dbReference>
<dbReference type="Pfam" id="PF08238">
    <property type="entry name" value="Sel1"/>
    <property type="match status" value="2"/>
</dbReference>
<dbReference type="InterPro" id="IPR050767">
    <property type="entry name" value="Sel1_AlgK"/>
</dbReference>
<comment type="similarity">
    <text evidence="1">Belongs to the sel-1 family.</text>
</comment>
<comment type="caution">
    <text evidence="2">The sequence shown here is derived from an EMBL/GenBank/DDBJ whole genome shotgun (WGS) entry which is preliminary data.</text>
</comment>
<reference evidence="2 3" key="1">
    <citation type="submission" date="2023-08" db="EMBL/GenBank/DDBJ databases">
        <title>A Necator americanus chromosomal reference genome.</title>
        <authorList>
            <person name="Ilik V."/>
            <person name="Petrzelkova K.J."/>
            <person name="Pardy F."/>
            <person name="Fuh T."/>
            <person name="Niatou-Singa F.S."/>
            <person name="Gouil Q."/>
            <person name="Baker L."/>
            <person name="Ritchie M.E."/>
            <person name="Jex A.R."/>
            <person name="Gazzola D."/>
            <person name="Li H."/>
            <person name="Toshio Fujiwara R."/>
            <person name="Zhan B."/>
            <person name="Aroian R.V."/>
            <person name="Pafco B."/>
            <person name="Schwarz E.M."/>
        </authorList>
    </citation>
    <scope>NUCLEOTIDE SEQUENCE [LARGE SCALE GENOMIC DNA]</scope>
    <source>
        <strain evidence="2 3">Aroian</strain>
        <tissue evidence="2">Whole animal</tissue>
    </source>
</reference>
<sequence>MSSQRLALSNIIRHGQRFVHLPHPIPASASSSDTEPPPPNLPRFSDVVLPLVNCFNTGPPSLQFSPLIGSSHWVPSLVLAGSGPLSLRVLQGNEHAVQFRIPPKPTVVEVGVQTDDNESDVLSGLEVTPSTEDKAKWEMENLLGEELLRKGERGDAIRRFQAAASHGNPDAMNKVAEFLFTGKGVVENKKEAIRLWEQAAALGQVSAMYSLAVYHINAATEGDKTVDKMRALRLMRRAAAGGNPHAAFYLVIRYIRDSDMDSAKKMISIAARDKNYANKMRSWVEEDSLSDKFSGLVLQELSSQMCELSIEHD</sequence>
<organism evidence="2 3">
    <name type="scientific">Necator americanus</name>
    <name type="common">Human hookworm</name>
    <dbReference type="NCBI Taxonomy" id="51031"/>
    <lineage>
        <taxon>Eukaryota</taxon>
        <taxon>Metazoa</taxon>
        <taxon>Ecdysozoa</taxon>
        <taxon>Nematoda</taxon>
        <taxon>Chromadorea</taxon>
        <taxon>Rhabditida</taxon>
        <taxon>Rhabditina</taxon>
        <taxon>Rhabditomorpha</taxon>
        <taxon>Strongyloidea</taxon>
        <taxon>Ancylostomatidae</taxon>
        <taxon>Bunostominae</taxon>
        <taxon>Necator</taxon>
    </lineage>
</organism>
<name>A0ABR1CP43_NECAM</name>
<dbReference type="SMART" id="SM00671">
    <property type="entry name" value="SEL1"/>
    <property type="match status" value="2"/>
</dbReference>
<evidence type="ECO:0000313" key="3">
    <source>
        <dbReference type="Proteomes" id="UP001303046"/>
    </source>
</evidence>